<accession>Q3AEB8</accession>
<dbReference type="InterPro" id="IPR045926">
    <property type="entry name" value="DUF6345"/>
</dbReference>
<name>Q3AEB8_CARHZ</name>
<dbReference type="HOGENOM" id="CLU_992808_0_0_9"/>
<dbReference type="Proteomes" id="UP000002706">
    <property type="component" value="Chromosome"/>
</dbReference>
<dbReference type="Pfam" id="PF19872">
    <property type="entry name" value="DUF6345"/>
    <property type="match status" value="1"/>
</dbReference>
<dbReference type="KEGG" id="chy:CHY_0661"/>
<protein>
    <submittedName>
        <fullName evidence="1">Uncharacterized protein</fullName>
    </submittedName>
</protein>
<dbReference type="RefSeq" id="WP_011343592.1">
    <property type="nucleotide sequence ID" value="NC_007503.1"/>
</dbReference>
<dbReference type="InParanoid" id="Q3AEB8"/>
<proteinExistence type="predicted"/>
<dbReference type="AlphaFoldDB" id="Q3AEB8"/>
<organism evidence="1 2">
    <name type="scientific">Carboxydothermus hydrogenoformans (strain ATCC BAA-161 / DSM 6008 / Z-2901)</name>
    <dbReference type="NCBI Taxonomy" id="246194"/>
    <lineage>
        <taxon>Bacteria</taxon>
        <taxon>Bacillati</taxon>
        <taxon>Bacillota</taxon>
        <taxon>Clostridia</taxon>
        <taxon>Thermoanaerobacterales</taxon>
        <taxon>Thermoanaerobacteraceae</taxon>
        <taxon>Carboxydothermus</taxon>
    </lineage>
</organism>
<dbReference type="eggNOG" id="ENOG5033TVS">
    <property type="taxonomic scope" value="Bacteria"/>
</dbReference>
<sequence>MKKRYKKIIFFLVCYLFLQDIAFALTAGFDGINKYSSLLYPDCTYGDRAGASYVNNLYNAISNKFTLGFKYLDNNAWESDITINRYMNNVDFFSFAGHGKNYSAYENAAHFYVKNDGDQWHSSSEEDYDNINARTNETRFGHNKLKWVNMYCCWWLYDGGNSTKRQNFYKMFEGATLMLGFSSVMYLDSREGTEFGQKLVNGYTIKTAFLEAAKKYQPQRADGDSIATVIGYKLAANDTISNYFGTLLPSNWYINNPSAYGVIAQVVIPHNGIKI</sequence>
<dbReference type="STRING" id="246194.CHY_0661"/>
<gene>
    <name evidence="1" type="ordered locus">CHY_0661</name>
</gene>
<dbReference type="OrthoDB" id="2987126at2"/>
<evidence type="ECO:0000313" key="1">
    <source>
        <dbReference type="EMBL" id="ABB15566.1"/>
    </source>
</evidence>
<evidence type="ECO:0000313" key="2">
    <source>
        <dbReference type="Proteomes" id="UP000002706"/>
    </source>
</evidence>
<reference evidence="1 2" key="1">
    <citation type="journal article" date="2005" name="PLoS Genet.">
        <title>Life in hot carbon monoxide: the complete genome sequence of Carboxydothermus hydrogenoformans Z-2901.</title>
        <authorList>
            <person name="Wu M."/>
            <person name="Ren Q."/>
            <person name="Durkin A.S."/>
            <person name="Daugherty S.C."/>
            <person name="Brinkac L.M."/>
            <person name="Dodson R.J."/>
            <person name="Madupu R."/>
            <person name="Sullivan S.A."/>
            <person name="Kolonay J.F."/>
            <person name="Haft D.H."/>
            <person name="Nelson W.C."/>
            <person name="Tallon L.J."/>
            <person name="Jones K.M."/>
            <person name="Ulrich L.E."/>
            <person name="Gonzalez J.M."/>
            <person name="Zhulin I.B."/>
            <person name="Robb F.T."/>
            <person name="Eisen J.A."/>
        </authorList>
    </citation>
    <scope>NUCLEOTIDE SEQUENCE [LARGE SCALE GENOMIC DNA]</scope>
    <source>
        <strain evidence="2">ATCC BAA-161 / DSM 6008 / Z-2901</strain>
    </source>
</reference>
<dbReference type="EMBL" id="CP000141">
    <property type="protein sequence ID" value="ABB15566.1"/>
    <property type="molecule type" value="Genomic_DNA"/>
</dbReference>
<keyword evidence="2" id="KW-1185">Reference proteome</keyword>